<organism evidence="1 2">
    <name type="scientific">Characodon lateralis</name>
    <dbReference type="NCBI Taxonomy" id="208331"/>
    <lineage>
        <taxon>Eukaryota</taxon>
        <taxon>Metazoa</taxon>
        <taxon>Chordata</taxon>
        <taxon>Craniata</taxon>
        <taxon>Vertebrata</taxon>
        <taxon>Euteleostomi</taxon>
        <taxon>Actinopterygii</taxon>
        <taxon>Neopterygii</taxon>
        <taxon>Teleostei</taxon>
        <taxon>Neoteleostei</taxon>
        <taxon>Acanthomorphata</taxon>
        <taxon>Ovalentaria</taxon>
        <taxon>Atherinomorphae</taxon>
        <taxon>Cyprinodontiformes</taxon>
        <taxon>Goodeidae</taxon>
        <taxon>Characodon</taxon>
    </lineage>
</organism>
<keyword evidence="2" id="KW-1185">Reference proteome</keyword>
<evidence type="ECO:0000313" key="1">
    <source>
        <dbReference type="EMBL" id="MED6264061.1"/>
    </source>
</evidence>
<proteinExistence type="predicted"/>
<accession>A0ABU7CPL5</accession>
<dbReference type="EMBL" id="JAHUTJ010000691">
    <property type="protein sequence ID" value="MED6264061.1"/>
    <property type="molecule type" value="Genomic_DNA"/>
</dbReference>
<sequence length="114" mass="12899">MHRTLNAAPARQVLPQNTGLERAKTAWVELQRAWETVPWETKMRAYLSQPSRWLAEKSPPRQPNHRKALCADVSYGSSSGADGQNLQVSRQIFHRLLHLLLNPSIPGVLLPTVR</sequence>
<name>A0ABU7CPL5_9TELE</name>
<gene>
    <name evidence="1" type="ORF">CHARACLAT_010720</name>
</gene>
<comment type="caution">
    <text evidence="1">The sequence shown here is derived from an EMBL/GenBank/DDBJ whole genome shotgun (WGS) entry which is preliminary data.</text>
</comment>
<evidence type="ECO:0000313" key="2">
    <source>
        <dbReference type="Proteomes" id="UP001352852"/>
    </source>
</evidence>
<protein>
    <submittedName>
        <fullName evidence="1">Uncharacterized protein</fullName>
    </submittedName>
</protein>
<dbReference type="Proteomes" id="UP001352852">
    <property type="component" value="Unassembled WGS sequence"/>
</dbReference>
<reference evidence="1 2" key="1">
    <citation type="submission" date="2021-06" db="EMBL/GenBank/DDBJ databases">
        <authorList>
            <person name="Palmer J.M."/>
        </authorList>
    </citation>
    <scope>NUCLEOTIDE SEQUENCE [LARGE SCALE GENOMIC DNA]</scope>
    <source>
        <strain evidence="1 2">CL_MEX2019</strain>
        <tissue evidence="1">Muscle</tissue>
    </source>
</reference>